<proteinExistence type="predicted"/>
<protein>
    <submittedName>
        <fullName evidence="1">Uncharacterized protein</fullName>
    </submittedName>
</protein>
<dbReference type="Proteomes" id="UP000054097">
    <property type="component" value="Unassembled WGS sequence"/>
</dbReference>
<sequence length="86" mass="9980">MIEVEQDMLSKPSKAVSVCSEPEFRSTLGEQNPNLRVILISVRGTEGGNRRVGTEVWKRGEWEWAHYTIPYYTYWEVLKGAYDDLI</sequence>
<evidence type="ECO:0000313" key="1">
    <source>
        <dbReference type="EMBL" id="KIM26670.1"/>
    </source>
</evidence>
<name>A0A0C3AQ34_SERVB</name>
<dbReference type="HOGENOM" id="CLU_2499273_0_0_1"/>
<reference evidence="2" key="2">
    <citation type="submission" date="2015-01" db="EMBL/GenBank/DDBJ databases">
        <title>Evolutionary Origins and Diversification of the Mycorrhizal Mutualists.</title>
        <authorList>
            <consortium name="DOE Joint Genome Institute"/>
            <consortium name="Mycorrhizal Genomics Consortium"/>
            <person name="Kohler A."/>
            <person name="Kuo A."/>
            <person name="Nagy L.G."/>
            <person name="Floudas D."/>
            <person name="Copeland A."/>
            <person name="Barry K.W."/>
            <person name="Cichocki N."/>
            <person name="Veneault-Fourrey C."/>
            <person name="LaButti K."/>
            <person name="Lindquist E.A."/>
            <person name="Lipzen A."/>
            <person name="Lundell T."/>
            <person name="Morin E."/>
            <person name="Murat C."/>
            <person name="Riley R."/>
            <person name="Ohm R."/>
            <person name="Sun H."/>
            <person name="Tunlid A."/>
            <person name="Henrissat B."/>
            <person name="Grigoriev I.V."/>
            <person name="Hibbett D.S."/>
            <person name="Martin F."/>
        </authorList>
    </citation>
    <scope>NUCLEOTIDE SEQUENCE [LARGE SCALE GENOMIC DNA]</scope>
    <source>
        <strain evidence="2">MAFF 305830</strain>
    </source>
</reference>
<dbReference type="AlphaFoldDB" id="A0A0C3AQ34"/>
<reference evidence="1 2" key="1">
    <citation type="submission" date="2014-04" db="EMBL/GenBank/DDBJ databases">
        <authorList>
            <consortium name="DOE Joint Genome Institute"/>
            <person name="Kuo A."/>
            <person name="Zuccaro A."/>
            <person name="Kohler A."/>
            <person name="Nagy L.G."/>
            <person name="Floudas D."/>
            <person name="Copeland A."/>
            <person name="Barry K.W."/>
            <person name="Cichocki N."/>
            <person name="Veneault-Fourrey C."/>
            <person name="LaButti K."/>
            <person name="Lindquist E.A."/>
            <person name="Lipzen A."/>
            <person name="Lundell T."/>
            <person name="Morin E."/>
            <person name="Murat C."/>
            <person name="Sun H."/>
            <person name="Tunlid A."/>
            <person name="Henrissat B."/>
            <person name="Grigoriev I.V."/>
            <person name="Hibbett D.S."/>
            <person name="Martin F."/>
            <person name="Nordberg H.P."/>
            <person name="Cantor M.N."/>
            <person name="Hua S.X."/>
        </authorList>
    </citation>
    <scope>NUCLEOTIDE SEQUENCE [LARGE SCALE GENOMIC DNA]</scope>
    <source>
        <strain evidence="1 2">MAFF 305830</strain>
    </source>
</reference>
<dbReference type="EMBL" id="KN824304">
    <property type="protein sequence ID" value="KIM26670.1"/>
    <property type="molecule type" value="Genomic_DNA"/>
</dbReference>
<organism evidence="1 2">
    <name type="scientific">Serendipita vermifera MAFF 305830</name>
    <dbReference type="NCBI Taxonomy" id="933852"/>
    <lineage>
        <taxon>Eukaryota</taxon>
        <taxon>Fungi</taxon>
        <taxon>Dikarya</taxon>
        <taxon>Basidiomycota</taxon>
        <taxon>Agaricomycotina</taxon>
        <taxon>Agaricomycetes</taxon>
        <taxon>Sebacinales</taxon>
        <taxon>Serendipitaceae</taxon>
        <taxon>Serendipita</taxon>
    </lineage>
</organism>
<evidence type="ECO:0000313" key="2">
    <source>
        <dbReference type="Proteomes" id="UP000054097"/>
    </source>
</evidence>
<gene>
    <name evidence="1" type="ORF">M408DRAFT_179066</name>
</gene>
<keyword evidence="2" id="KW-1185">Reference proteome</keyword>
<accession>A0A0C3AQ34</accession>